<name>A0A6J6A5U7_9ZZZZ</name>
<dbReference type="InterPro" id="IPR020476">
    <property type="entry name" value="Nudix_hydrolase"/>
</dbReference>
<dbReference type="PROSITE" id="PS51462">
    <property type="entry name" value="NUDIX"/>
    <property type="match status" value="1"/>
</dbReference>
<dbReference type="Gene3D" id="3.90.79.10">
    <property type="entry name" value="Nucleoside Triphosphate Pyrophosphohydrolase"/>
    <property type="match status" value="1"/>
</dbReference>
<dbReference type="Pfam" id="PF00293">
    <property type="entry name" value="NUDIX"/>
    <property type="match status" value="1"/>
</dbReference>
<reference evidence="4" key="1">
    <citation type="submission" date="2020-05" db="EMBL/GenBank/DDBJ databases">
        <authorList>
            <person name="Chiriac C."/>
            <person name="Salcher M."/>
            <person name="Ghai R."/>
            <person name="Kavagutti S V."/>
        </authorList>
    </citation>
    <scope>NUCLEOTIDE SEQUENCE</scope>
</reference>
<dbReference type="GO" id="GO:0006167">
    <property type="term" value="P:AMP biosynthetic process"/>
    <property type="evidence" value="ECO:0007669"/>
    <property type="project" value="TreeGrafter"/>
</dbReference>
<proteinExistence type="predicted"/>
<dbReference type="GO" id="GO:0004081">
    <property type="term" value="F:bis(5'-nucleosyl)-tetraphosphatase (asymmetrical) activity"/>
    <property type="evidence" value="ECO:0007669"/>
    <property type="project" value="TreeGrafter"/>
</dbReference>
<dbReference type="GO" id="GO:0006754">
    <property type="term" value="P:ATP biosynthetic process"/>
    <property type="evidence" value="ECO:0007669"/>
    <property type="project" value="TreeGrafter"/>
</dbReference>
<dbReference type="PANTHER" id="PTHR21340">
    <property type="entry name" value="DIADENOSINE 5,5-P1,P4-TETRAPHOSPHATE PYROPHOSPHOHYDROLASE MUTT"/>
    <property type="match status" value="1"/>
</dbReference>
<dbReference type="InterPro" id="IPR000086">
    <property type="entry name" value="NUDIX_hydrolase_dom"/>
</dbReference>
<dbReference type="AlphaFoldDB" id="A0A6J6A5U7"/>
<sequence>MHRPRYDDWSLPKGKLDKNESSERAALREVLEETGLRCQLAEELEPVRYEDNRGRPKVVRYWRMEVLEGDFVDNDEVDELRWLKPAEAVELLSYSHDRDLIAALSEAR</sequence>
<dbReference type="InterPro" id="IPR015797">
    <property type="entry name" value="NUDIX_hydrolase-like_dom_sf"/>
</dbReference>
<dbReference type="CDD" id="cd03673">
    <property type="entry name" value="NUDIX_Ap6A_hydrolase"/>
    <property type="match status" value="1"/>
</dbReference>
<dbReference type="PRINTS" id="PR00502">
    <property type="entry name" value="NUDIXFAMILY"/>
</dbReference>
<feature type="domain" description="Nudix hydrolase" evidence="3">
    <location>
        <begin position="1"/>
        <end position="105"/>
    </location>
</feature>
<organism evidence="4">
    <name type="scientific">freshwater metagenome</name>
    <dbReference type="NCBI Taxonomy" id="449393"/>
    <lineage>
        <taxon>unclassified sequences</taxon>
        <taxon>metagenomes</taxon>
        <taxon>ecological metagenomes</taxon>
    </lineage>
</organism>
<dbReference type="InterPro" id="IPR051325">
    <property type="entry name" value="Nudix_hydrolase_domain"/>
</dbReference>
<dbReference type="SUPFAM" id="SSF55811">
    <property type="entry name" value="Nudix"/>
    <property type="match status" value="1"/>
</dbReference>
<evidence type="ECO:0000259" key="3">
    <source>
        <dbReference type="PROSITE" id="PS51462"/>
    </source>
</evidence>
<protein>
    <submittedName>
        <fullName evidence="4">Unannotated protein</fullName>
    </submittedName>
</protein>
<accession>A0A6J6A5U7</accession>
<feature type="region of interest" description="Disordered" evidence="2">
    <location>
        <begin position="1"/>
        <end position="22"/>
    </location>
</feature>
<evidence type="ECO:0000256" key="2">
    <source>
        <dbReference type="SAM" id="MobiDB-lite"/>
    </source>
</evidence>
<keyword evidence="1" id="KW-0378">Hydrolase</keyword>
<dbReference type="EMBL" id="CAESAN010000174">
    <property type="protein sequence ID" value="CAB4347093.1"/>
    <property type="molecule type" value="Genomic_DNA"/>
</dbReference>
<evidence type="ECO:0000256" key="1">
    <source>
        <dbReference type="ARBA" id="ARBA00022801"/>
    </source>
</evidence>
<dbReference type="PANTHER" id="PTHR21340:SF0">
    <property type="entry name" value="BIS(5'-NUCLEOSYL)-TETRAPHOSPHATASE [ASYMMETRICAL]"/>
    <property type="match status" value="1"/>
</dbReference>
<dbReference type="InterPro" id="IPR020084">
    <property type="entry name" value="NUDIX_hydrolase_CS"/>
</dbReference>
<evidence type="ECO:0000313" key="4">
    <source>
        <dbReference type="EMBL" id="CAB4347093.1"/>
    </source>
</evidence>
<dbReference type="PROSITE" id="PS00893">
    <property type="entry name" value="NUDIX_BOX"/>
    <property type="match status" value="1"/>
</dbReference>
<gene>
    <name evidence="4" type="ORF">UFOPK3547_01576</name>
</gene>